<evidence type="ECO:0000313" key="3">
    <source>
        <dbReference type="Proteomes" id="UP001155546"/>
    </source>
</evidence>
<accession>A0A9X3AUH5</accession>
<dbReference type="Proteomes" id="UP001155546">
    <property type="component" value="Unassembled WGS sequence"/>
</dbReference>
<comment type="caution">
    <text evidence="2">The sequence shown here is derived from an EMBL/GenBank/DDBJ whole genome shotgun (WGS) entry which is preliminary data.</text>
</comment>
<name>A0A9X3AUH5_9GAMM</name>
<feature type="transmembrane region" description="Helical" evidence="1">
    <location>
        <begin position="15"/>
        <end position="36"/>
    </location>
</feature>
<evidence type="ECO:0000313" key="2">
    <source>
        <dbReference type="EMBL" id="MCT7941254.1"/>
    </source>
</evidence>
<proteinExistence type="predicted"/>
<keyword evidence="3" id="KW-1185">Reference proteome</keyword>
<feature type="transmembrane region" description="Helical" evidence="1">
    <location>
        <begin position="42"/>
        <end position="62"/>
    </location>
</feature>
<keyword evidence="1" id="KW-0812">Transmembrane</keyword>
<evidence type="ECO:0000256" key="1">
    <source>
        <dbReference type="SAM" id="Phobius"/>
    </source>
</evidence>
<keyword evidence="1" id="KW-1133">Transmembrane helix</keyword>
<feature type="transmembrane region" description="Helical" evidence="1">
    <location>
        <begin position="250"/>
        <end position="271"/>
    </location>
</feature>
<feature type="transmembrane region" description="Helical" evidence="1">
    <location>
        <begin position="95"/>
        <end position="113"/>
    </location>
</feature>
<evidence type="ECO:0008006" key="4">
    <source>
        <dbReference type="Google" id="ProtNLM"/>
    </source>
</evidence>
<sequence>MQLNTLWCYQGRDNAYRFMAITLASFGILPLVSLIFPQSVLILFVTLLSCVVMGLSTARRLIDAAKPVYWVLMPLLPHVLFGLSCYWFWPLGVITGIGLLGVACSTFISFFPAKDTQVKYVEGYFGAKAQPQAILGRARKRHEPQVFGQNVNDTAKSASQQPSIAVDSVPSEVNVSAFNDLEGHNKGIRAESLISEPFITANDETNEPSLAKSWQASHRFDVDHDALDTGSVTELVKSWLNRAKEHHVPLLWAAKIAGVLLISGLIVWGLVSLTGGESDTDENVTASQPQVEPQVDRISAKLPDGFWIVMQNDIFILRWLGDTGEAQNIWRLDTAKGDKACSELVFNDGSQYRPITVDLLNDEATEARFSPLDNKSIINHIAMRGSFKLCGYDFSLKGSQATLMQHQVFADYLPTN</sequence>
<reference evidence="2" key="1">
    <citation type="journal article" date="2023" name="Int. J. Syst. Evol. Microbiol.">
        <title>&lt;i&gt;Shewanella septentrionalis&lt;/i&gt; sp. nov. and &lt;i&gt;Shewanella holmiensis&lt;/i&gt; sp. nov., isolated from Baltic Sea water and sediments.</title>
        <authorList>
            <person name="Martin-Rodriguez A.J."/>
            <person name="Thorell K."/>
            <person name="Joffre E."/>
            <person name="Jensie-Markopoulos S."/>
            <person name="Moore E.R.B."/>
            <person name="Sjoling A."/>
        </authorList>
    </citation>
    <scope>NUCLEOTIDE SEQUENCE</scope>
    <source>
        <strain evidence="2">SP1S2-7</strain>
    </source>
</reference>
<dbReference type="RefSeq" id="WP_261297670.1">
    <property type="nucleotide sequence ID" value="NZ_JAMTCD010000005.1"/>
</dbReference>
<keyword evidence="1" id="KW-0472">Membrane</keyword>
<protein>
    <recommendedName>
        <fullName evidence="4">DUF805 domain-containing protein</fullName>
    </recommendedName>
</protein>
<dbReference type="AlphaFoldDB" id="A0A9X3AUH5"/>
<organism evidence="2 3">
    <name type="scientific">Shewanella holmiensis</name>
    <dbReference type="NCBI Taxonomy" id="2952222"/>
    <lineage>
        <taxon>Bacteria</taxon>
        <taxon>Pseudomonadati</taxon>
        <taxon>Pseudomonadota</taxon>
        <taxon>Gammaproteobacteria</taxon>
        <taxon>Alteromonadales</taxon>
        <taxon>Shewanellaceae</taxon>
        <taxon>Shewanella</taxon>
    </lineage>
</organism>
<dbReference type="EMBL" id="JAMTCD010000005">
    <property type="protein sequence ID" value="MCT7941254.1"/>
    <property type="molecule type" value="Genomic_DNA"/>
</dbReference>
<feature type="transmembrane region" description="Helical" evidence="1">
    <location>
        <begin position="69"/>
        <end position="89"/>
    </location>
</feature>
<gene>
    <name evidence="2" type="ORF">NE535_05515</name>
</gene>